<dbReference type="EMBL" id="JAEFBJ010000008">
    <property type="protein sequence ID" value="KAG7584074.1"/>
    <property type="molecule type" value="Genomic_DNA"/>
</dbReference>
<evidence type="ECO:0000313" key="6">
    <source>
        <dbReference type="EMBL" id="KAG7584074.1"/>
    </source>
</evidence>
<keyword evidence="2" id="KW-0813">Transport</keyword>
<reference evidence="6 7" key="1">
    <citation type="submission" date="2020-12" db="EMBL/GenBank/DDBJ databases">
        <title>Concerted genomic and epigenomic changes stabilize Arabidopsis allopolyploids.</title>
        <authorList>
            <person name="Chen Z."/>
        </authorList>
    </citation>
    <scope>NUCLEOTIDE SEQUENCE [LARGE SCALE GENOMIC DNA]</scope>
    <source>
        <strain evidence="6">As9502</strain>
        <tissue evidence="6">Leaf</tissue>
    </source>
</reference>
<dbReference type="AlphaFoldDB" id="A0A8T2BG03"/>
<organism evidence="6 7">
    <name type="scientific">Arabidopsis suecica</name>
    <name type="common">Swedish thale-cress</name>
    <name type="synonym">Cardaminopsis suecica</name>
    <dbReference type="NCBI Taxonomy" id="45249"/>
    <lineage>
        <taxon>Eukaryota</taxon>
        <taxon>Viridiplantae</taxon>
        <taxon>Streptophyta</taxon>
        <taxon>Embryophyta</taxon>
        <taxon>Tracheophyta</taxon>
        <taxon>Spermatophyta</taxon>
        <taxon>Magnoliopsida</taxon>
        <taxon>eudicotyledons</taxon>
        <taxon>Gunneridae</taxon>
        <taxon>Pentapetalae</taxon>
        <taxon>rosids</taxon>
        <taxon>malvids</taxon>
        <taxon>Brassicales</taxon>
        <taxon>Brassicaceae</taxon>
        <taxon>Camelineae</taxon>
        <taxon>Arabidopsis</taxon>
    </lineage>
</organism>
<keyword evidence="5" id="KW-0472">Membrane</keyword>
<accession>A0A8T2BG03</accession>
<evidence type="ECO:0000256" key="5">
    <source>
        <dbReference type="ARBA" id="ARBA00023136"/>
    </source>
</evidence>
<dbReference type="GO" id="GO:0016020">
    <property type="term" value="C:membrane"/>
    <property type="evidence" value="ECO:0007669"/>
    <property type="project" value="UniProtKB-SubCell"/>
</dbReference>
<evidence type="ECO:0000256" key="1">
    <source>
        <dbReference type="ARBA" id="ARBA00004141"/>
    </source>
</evidence>
<dbReference type="PANTHER" id="PTHR23504:SF119">
    <property type="entry name" value="MAJOR FACILITATOR SUPERFAMILY PROTEIN"/>
    <property type="match status" value="1"/>
</dbReference>
<dbReference type="PANTHER" id="PTHR23504">
    <property type="entry name" value="MAJOR FACILITATOR SUPERFAMILY DOMAIN-CONTAINING PROTEIN 10"/>
    <property type="match status" value="1"/>
</dbReference>
<gene>
    <name evidence="6" type="ORF">ISN44_As08g035660</name>
</gene>
<keyword evidence="4" id="KW-1133">Transmembrane helix</keyword>
<evidence type="ECO:0000256" key="2">
    <source>
        <dbReference type="ARBA" id="ARBA00022448"/>
    </source>
</evidence>
<protein>
    <submittedName>
        <fullName evidence="6">Uncharacterized protein</fullName>
    </submittedName>
</protein>
<dbReference type="Proteomes" id="UP000694251">
    <property type="component" value="Chromosome 8"/>
</dbReference>
<evidence type="ECO:0000256" key="3">
    <source>
        <dbReference type="ARBA" id="ARBA00022692"/>
    </source>
</evidence>
<comment type="subcellular location">
    <subcellularLocation>
        <location evidence="1">Membrane</location>
        <topology evidence="1">Multi-pass membrane protein</topology>
    </subcellularLocation>
</comment>
<keyword evidence="3" id="KW-0812">Transmembrane</keyword>
<dbReference type="OrthoDB" id="419616at2759"/>
<keyword evidence="7" id="KW-1185">Reference proteome</keyword>
<evidence type="ECO:0000256" key="4">
    <source>
        <dbReference type="ARBA" id="ARBA00022989"/>
    </source>
</evidence>
<name>A0A8T2BG03_ARASU</name>
<evidence type="ECO:0000313" key="7">
    <source>
        <dbReference type="Proteomes" id="UP000694251"/>
    </source>
</evidence>
<sequence length="242" mass="26241">MEQFRVGELRHMLTTVFLSAFAESLLRPVMTDVTVAAVCSSENALCSLAVYLTGVQQVAACLSVAWSPWVPYATTVLVPGSKFVMPSVCGIASREVGSSEQGKVQGCISGVHAFAEVVAPLVYSPLTDDRIPLESSDKRSSFFVAACLSGSWSAGVSLLKERKVSVTLVRVALTTRVRILWLRTCLWCRQLVSVFRGQLGGSGVRSLVVRLLGWDLTLFNQAEPCCREFEFTGRLVTGQAGR</sequence>
<comment type="caution">
    <text evidence="6">The sequence shown here is derived from an EMBL/GenBank/DDBJ whole genome shotgun (WGS) entry which is preliminary data.</text>
</comment>
<proteinExistence type="predicted"/>